<protein>
    <recommendedName>
        <fullName evidence="3">Tumor necrosis factor receptor superfamily member 6</fullName>
    </recommendedName>
    <alternativeName>
        <fullName evidence="17">Apo-1 antigen</fullName>
    </alternativeName>
    <alternativeName>
        <fullName evidence="18">Apoptosis-mediating surface antigen FAS</fullName>
    </alternativeName>
    <alternativeName>
        <fullName evidence="16">FASLG receptor</fullName>
    </alternativeName>
</protein>
<evidence type="ECO:0000256" key="15">
    <source>
        <dbReference type="ARBA" id="ARBA00023288"/>
    </source>
</evidence>
<feature type="domain" description="Death" evidence="20">
    <location>
        <begin position="133"/>
        <end position="217"/>
    </location>
</feature>
<dbReference type="PANTHER" id="PTHR46874">
    <property type="entry name" value="TUMOR NECROSIS FACTOR RECEPTOR SUPERFAMILY MEMBER 6"/>
    <property type="match status" value="1"/>
</dbReference>
<keyword evidence="8" id="KW-0677">Repeat</keyword>
<comment type="subcellular location">
    <subcellularLocation>
        <location evidence="1">Cell membrane</location>
        <topology evidence="1">Single-pass type I membrane protein</topology>
    </subcellularLocation>
    <subcellularLocation>
        <location evidence="2">Membrane raft</location>
    </subcellularLocation>
</comment>
<dbReference type="SMART" id="SM00208">
    <property type="entry name" value="TNFR"/>
    <property type="match status" value="2"/>
</dbReference>
<keyword evidence="4" id="KW-1003">Cell membrane</keyword>
<name>A0A8C9FCA6_PAVCR</name>
<evidence type="ECO:0000256" key="14">
    <source>
        <dbReference type="ARBA" id="ARBA00023180"/>
    </source>
</evidence>
<evidence type="ECO:0000256" key="17">
    <source>
        <dbReference type="ARBA" id="ARBA00032338"/>
    </source>
</evidence>
<keyword evidence="12" id="KW-0564">Palmitate</keyword>
<evidence type="ECO:0000256" key="11">
    <source>
        <dbReference type="ARBA" id="ARBA00023136"/>
    </source>
</evidence>
<evidence type="ECO:0000313" key="23">
    <source>
        <dbReference type="Proteomes" id="UP000694428"/>
    </source>
</evidence>
<evidence type="ECO:0000313" key="22">
    <source>
        <dbReference type="Ensembl" id="ENSPSTP00000013777.1"/>
    </source>
</evidence>
<dbReference type="InterPro" id="IPR001368">
    <property type="entry name" value="TNFR/NGFR_Cys_rich_reg"/>
</dbReference>
<keyword evidence="7" id="KW-0732">Signal</keyword>
<dbReference type="SUPFAM" id="SSF57586">
    <property type="entry name" value="TNF receptor-like"/>
    <property type="match status" value="1"/>
</dbReference>
<organism evidence="22 23">
    <name type="scientific">Pavo cristatus</name>
    <name type="common">Indian peafowl</name>
    <name type="synonym">Blue peafowl</name>
    <dbReference type="NCBI Taxonomy" id="9049"/>
    <lineage>
        <taxon>Eukaryota</taxon>
        <taxon>Metazoa</taxon>
        <taxon>Chordata</taxon>
        <taxon>Craniata</taxon>
        <taxon>Vertebrata</taxon>
        <taxon>Euteleostomi</taxon>
        <taxon>Archelosauria</taxon>
        <taxon>Archosauria</taxon>
        <taxon>Dinosauria</taxon>
        <taxon>Saurischia</taxon>
        <taxon>Theropoda</taxon>
        <taxon>Coelurosauria</taxon>
        <taxon>Aves</taxon>
        <taxon>Neognathae</taxon>
        <taxon>Galloanserae</taxon>
        <taxon>Galliformes</taxon>
        <taxon>Phasianidae</taxon>
        <taxon>Phasianinae</taxon>
        <taxon>Pavo</taxon>
    </lineage>
</organism>
<keyword evidence="13" id="KW-1015">Disulfide bond</keyword>
<dbReference type="InterPro" id="IPR008063">
    <property type="entry name" value="Fas_rcpt"/>
</dbReference>
<keyword evidence="23" id="KW-1185">Reference proteome</keyword>
<reference evidence="22" key="1">
    <citation type="submission" date="2025-08" db="UniProtKB">
        <authorList>
            <consortium name="Ensembl"/>
        </authorList>
    </citation>
    <scope>IDENTIFICATION</scope>
</reference>
<dbReference type="GO" id="GO:0031265">
    <property type="term" value="C:CD95 death-inducing signaling complex"/>
    <property type="evidence" value="ECO:0007669"/>
    <property type="project" value="TreeGrafter"/>
</dbReference>
<evidence type="ECO:0000256" key="1">
    <source>
        <dbReference type="ARBA" id="ARBA00004251"/>
    </source>
</evidence>
<evidence type="ECO:0000256" key="7">
    <source>
        <dbReference type="ARBA" id="ARBA00022729"/>
    </source>
</evidence>
<dbReference type="GO" id="GO:0043066">
    <property type="term" value="P:negative regulation of apoptotic process"/>
    <property type="evidence" value="ECO:0007669"/>
    <property type="project" value="TreeGrafter"/>
</dbReference>
<dbReference type="Ensembl" id="ENSPSTT00000014450.1">
    <property type="protein sequence ID" value="ENSPSTP00000013777.1"/>
    <property type="gene ID" value="ENSPSTG00000009729.1"/>
</dbReference>
<dbReference type="GO" id="GO:0032872">
    <property type="term" value="P:regulation of stress-activated MAPK cascade"/>
    <property type="evidence" value="ECO:0007669"/>
    <property type="project" value="TreeGrafter"/>
</dbReference>
<keyword evidence="15" id="KW-0449">Lipoprotein</keyword>
<dbReference type="SUPFAM" id="SSF47986">
    <property type="entry name" value="DEATH domain"/>
    <property type="match status" value="1"/>
</dbReference>
<keyword evidence="6" id="KW-0053">Apoptosis</keyword>
<dbReference type="Gene3D" id="2.10.50.10">
    <property type="entry name" value="Tumor Necrosis Factor Receptor, subunit A, domain 2"/>
    <property type="match status" value="2"/>
</dbReference>
<dbReference type="InterPro" id="IPR033998">
    <property type="entry name" value="TNFRSF6_death"/>
</dbReference>
<keyword evidence="5" id="KW-0812">Transmembrane</keyword>
<dbReference type="GO" id="GO:0006955">
    <property type="term" value="P:immune response"/>
    <property type="evidence" value="ECO:0007669"/>
    <property type="project" value="InterPro"/>
</dbReference>
<dbReference type="GO" id="GO:0009897">
    <property type="term" value="C:external side of plasma membrane"/>
    <property type="evidence" value="ECO:0007669"/>
    <property type="project" value="TreeGrafter"/>
</dbReference>
<evidence type="ECO:0000256" key="13">
    <source>
        <dbReference type="ARBA" id="ARBA00023157"/>
    </source>
</evidence>
<reference evidence="22" key="2">
    <citation type="submission" date="2025-09" db="UniProtKB">
        <authorList>
            <consortium name="Ensembl"/>
        </authorList>
    </citation>
    <scope>IDENTIFICATION</scope>
</reference>
<evidence type="ECO:0000256" key="4">
    <source>
        <dbReference type="ARBA" id="ARBA00022475"/>
    </source>
</evidence>
<dbReference type="GO" id="GO:0097049">
    <property type="term" value="P:motor neuron apoptotic process"/>
    <property type="evidence" value="ECO:0007669"/>
    <property type="project" value="TreeGrafter"/>
</dbReference>
<keyword evidence="9" id="KW-0112">Calmodulin-binding</keyword>
<dbReference type="GO" id="GO:0005031">
    <property type="term" value="F:tumor necrosis factor receptor activity"/>
    <property type="evidence" value="ECO:0007669"/>
    <property type="project" value="TreeGrafter"/>
</dbReference>
<keyword evidence="11" id="KW-0472">Membrane</keyword>
<dbReference type="SMART" id="SM00005">
    <property type="entry name" value="DEATH"/>
    <property type="match status" value="1"/>
</dbReference>
<keyword evidence="10" id="KW-1133">Transmembrane helix</keyword>
<evidence type="ECO:0000256" key="16">
    <source>
        <dbReference type="ARBA" id="ARBA00030181"/>
    </source>
</evidence>
<dbReference type="GO" id="GO:0097527">
    <property type="term" value="P:necroptotic signaling pathway"/>
    <property type="evidence" value="ECO:0007669"/>
    <property type="project" value="TreeGrafter"/>
</dbReference>
<evidence type="ECO:0000256" key="12">
    <source>
        <dbReference type="ARBA" id="ARBA00023139"/>
    </source>
</evidence>
<feature type="domain" description="TNFR-Cys" evidence="21">
    <location>
        <begin position="37"/>
        <end position="75"/>
    </location>
</feature>
<dbReference type="InterPro" id="IPR000488">
    <property type="entry name" value="Death_dom"/>
</dbReference>
<dbReference type="PROSITE" id="PS50050">
    <property type="entry name" value="TNFR_NGFR_2"/>
    <property type="match status" value="1"/>
</dbReference>
<dbReference type="Pfam" id="PF00020">
    <property type="entry name" value="TNFR_c6"/>
    <property type="match status" value="2"/>
</dbReference>
<evidence type="ECO:0000256" key="10">
    <source>
        <dbReference type="ARBA" id="ARBA00022989"/>
    </source>
</evidence>
<evidence type="ECO:0000256" key="3">
    <source>
        <dbReference type="ARBA" id="ARBA00015761"/>
    </source>
</evidence>
<dbReference type="AlphaFoldDB" id="A0A8C9FCA6"/>
<dbReference type="GO" id="GO:0005516">
    <property type="term" value="F:calmodulin binding"/>
    <property type="evidence" value="ECO:0007669"/>
    <property type="project" value="UniProtKB-KW"/>
</dbReference>
<dbReference type="Pfam" id="PF00531">
    <property type="entry name" value="Death"/>
    <property type="match status" value="1"/>
</dbReference>
<keyword evidence="14" id="KW-0325">Glycoprotein</keyword>
<evidence type="ECO:0000259" key="20">
    <source>
        <dbReference type="PROSITE" id="PS50017"/>
    </source>
</evidence>
<evidence type="ECO:0000256" key="18">
    <source>
        <dbReference type="ARBA" id="ARBA00032502"/>
    </source>
</evidence>
<dbReference type="GO" id="GO:0097192">
    <property type="term" value="P:extrinsic apoptotic signaling pathway in absence of ligand"/>
    <property type="evidence" value="ECO:0007669"/>
    <property type="project" value="TreeGrafter"/>
</dbReference>
<feature type="repeat" description="TNFR-Cys" evidence="19">
    <location>
        <begin position="37"/>
        <end position="75"/>
    </location>
</feature>
<dbReference type="PRINTS" id="PR01680">
    <property type="entry name" value="TNFACTORR6"/>
</dbReference>
<evidence type="ECO:0000256" key="9">
    <source>
        <dbReference type="ARBA" id="ARBA00022860"/>
    </source>
</evidence>
<evidence type="ECO:0000256" key="6">
    <source>
        <dbReference type="ARBA" id="ARBA00022703"/>
    </source>
</evidence>
<dbReference type="PROSITE" id="PS50017">
    <property type="entry name" value="DEATH_DOMAIN"/>
    <property type="match status" value="1"/>
</dbReference>
<sequence>MDHINSLDECMRCRSCDIELGWEVVKNCTPTENAECSCAKNHFCNSSHCDHCETCTVCENGLVEKECTSTSDTVCRMQGTILKPGMVYHLLYFERLLELYCKEKKKKKHTKPTNRCQCQEHSFLFTLLDVDLSRHVPDIVREMTLDQVKTFVRYHQLSEPTIDEIILDNCNNTSEQKIKLFQKWYQRHGIKGAYETLINSLRDLKMRAVADKIEEKLKAAVSNEVQSPAN</sequence>
<dbReference type="Proteomes" id="UP000694428">
    <property type="component" value="Unplaced"/>
</dbReference>
<evidence type="ECO:0000256" key="5">
    <source>
        <dbReference type="ARBA" id="ARBA00022692"/>
    </source>
</evidence>
<evidence type="ECO:0000256" key="8">
    <source>
        <dbReference type="ARBA" id="ARBA00022737"/>
    </source>
</evidence>
<dbReference type="GO" id="GO:0006924">
    <property type="term" value="P:activation-induced cell death of T cells"/>
    <property type="evidence" value="ECO:0007669"/>
    <property type="project" value="TreeGrafter"/>
</dbReference>
<dbReference type="Gene3D" id="1.10.533.10">
    <property type="entry name" value="Death Domain, Fas"/>
    <property type="match status" value="1"/>
</dbReference>
<dbReference type="CDD" id="cd08316">
    <property type="entry name" value="Death_FAS_TNFRSF6"/>
    <property type="match status" value="1"/>
</dbReference>
<comment type="caution">
    <text evidence="19">Lacks conserved residue(s) required for the propagation of feature annotation.</text>
</comment>
<evidence type="ECO:0000256" key="2">
    <source>
        <dbReference type="ARBA" id="ARBA00004285"/>
    </source>
</evidence>
<evidence type="ECO:0000259" key="21">
    <source>
        <dbReference type="PROSITE" id="PS50050"/>
    </source>
</evidence>
<proteinExistence type="predicted"/>
<dbReference type="PANTHER" id="PTHR46874:SF1">
    <property type="entry name" value="TUMOR NECROSIS FACTOR RECEPTOR SUPERFAMILY MEMBER 6"/>
    <property type="match status" value="1"/>
</dbReference>
<accession>A0A8C9FCA6</accession>
<dbReference type="InterPro" id="IPR011029">
    <property type="entry name" value="DEATH-like_dom_sf"/>
</dbReference>
<evidence type="ECO:0000256" key="19">
    <source>
        <dbReference type="PROSITE-ProRule" id="PRU00206"/>
    </source>
</evidence>
<dbReference type="GO" id="GO:0045121">
    <property type="term" value="C:membrane raft"/>
    <property type="evidence" value="ECO:0007669"/>
    <property type="project" value="UniProtKB-SubCell"/>
</dbReference>